<evidence type="ECO:0000313" key="6">
    <source>
        <dbReference type="Proteomes" id="UP001295423"/>
    </source>
</evidence>
<dbReference type="Proteomes" id="UP001295423">
    <property type="component" value="Unassembled WGS sequence"/>
</dbReference>
<reference evidence="5" key="1">
    <citation type="submission" date="2023-08" db="EMBL/GenBank/DDBJ databases">
        <authorList>
            <person name="Audoor S."/>
            <person name="Bilcke G."/>
        </authorList>
    </citation>
    <scope>NUCLEOTIDE SEQUENCE</scope>
</reference>
<dbReference type="Gene3D" id="2.60.40.150">
    <property type="entry name" value="C2 domain"/>
    <property type="match status" value="2"/>
</dbReference>
<organism evidence="5 6">
    <name type="scientific">Cylindrotheca closterium</name>
    <dbReference type="NCBI Taxonomy" id="2856"/>
    <lineage>
        <taxon>Eukaryota</taxon>
        <taxon>Sar</taxon>
        <taxon>Stramenopiles</taxon>
        <taxon>Ochrophyta</taxon>
        <taxon>Bacillariophyta</taxon>
        <taxon>Bacillariophyceae</taxon>
        <taxon>Bacillariophycidae</taxon>
        <taxon>Bacillariales</taxon>
        <taxon>Bacillariaceae</taxon>
        <taxon>Cylindrotheca</taxon>
    </lineage>
</organism>
<name>A0AAD2CVY1_9STRA</name>
<gene>
    <name evidence="5" type="ORF">CYCCA115_LOCUS9655</name>
</gene>
<dbReference type="PROSITE" id="PS50004">
    <property type="entry name" value="C2"/>
    <property type="match status" value="1"/>
</dbReference>
<keyword evidence="1" id="KW-0479">Metal-binding</keyword>
<accession>A0AAD2CVY1</accession>
<dbReference type="CDD" id="cd00030">
    <property type="entry name" value="C2"/>
    <property type="match status" value="1"/>
</dbReference>
<protein>
    <recommendedName>
        <fullName evidence="4">C2 domain-containing protein</fullName>
    </recommendedName>
</protein>
<evidence type="ECO:0000256" key="2">
    <source>
        <dbReference type="ARBA" id="ARBA00022837"/>
    </source>
</evidence>
<dbReference type="EMBL" id="CAKOGP040001446">
    <property type="protein sequence ID" value="CAJ1945511.1"/>
    <property type="molecule type" value="Genomic_DNA"/>
</dbReference>
<dbReference type="AlphaFoldDB" id="A0AAD2CVY1"/>
<dbReference type="InterPro" id="IPR000008">
    <property type="entry name" value="C2_dom"/>
</dbReference>
<dbReference type="Pfam" id="PF00168">
    <property type="entry name" value="C2"/>
    <property type="match status" value="2"/>
</dbReference>
<proteinExistence type="predicted"/>
<dbReference type="SMART" id="SM00239">
    <property type="entry name" value="C2"/>
    <property type="match status" value="2"/>
</dbReference>
<dbReference type="PANTHER" id="PTHR45911">
    <property type="entry name" value="C2 DOMAIN-CONTAINING PROTEIN"/>
    <property type="match status" value="1"/>
</dbReference>
<feature type="domain" description="C2" evidence="4">
    <location>
        <begin position="25"/>
        <end position="140"/>
    </location>
</feature>
<evidence type="ECO:0000313" key="5">
    <source>
        <dbReference type="EMBL" id="CAJ1945511.1"/>
    </source>
</evidence>
<dbReference type="GO" id="GO:0046872">
    <property type="term" value="F:metal ion binding"/>
    <property type="evidence" value="ECO:0007669"/>
    <property type="project" value="UniProtKB-KW"/>
</dbReference>
<sequence>MFRSCFETPNDEGSPDSSPSNNNKRLASVSFSNLDSRENVLLEVVGAMGLASIKGFANSYCTVAVNDKTVHKTSVVKNDRSPIWTIASKSLCLLKLDKSGAVTVKLWNCKRIGIGGSQVVGSLNLDYTTLINGHGVRLEYNLIPGNKILTLALRFRVASDHDLAFMKSSSSPDLPLPWVKSPRHDHSVSDLDFRKESRKKMFQQTTKSKRMLFSRENEETKHRVQPFPDPDDPTTAWMTKQEIKDKAMLPSKRWAEVGKGSYGAIYLELLGCDDLPNMDLIDGVTDTFAAIVFEDSFVRSCVIHDSLSPRWMPWSNRAFKFNVTHPSSVLRLGIFDFDDVPLDVPQIDGHDPISRIELFPNQFEHNTVYTLQYPLFRGVSGDERCGKLSIRLRVQWFDPSAVNAALSFVTPPRFYINTETEHSWRLVRYVIRGEVDMQQVSVQTLKQYVQELLDHWMEFCYVLDVFAEILLWRGNLRLNILGREVLLWCPIHSIVLFLAVKLGMDYPQFLPAIFLYLIAYALLSKNVGLAKHPNPFCRVKSFERFSHRFPYYEKKVYISPGDGIEECEKLRVVDEYRAMRVKAFLYEFIMIGLSAYNVYNKTTPIDPSTVATSKNFLSSLYLNYLHYVIILMRVICKQVRLLINFVNWKTHSTYKVTTFLFLTATTWCIFPYKDALLFGAKILVLLPLGPHLAIIDWLWIQNYYRTSDQLFDHFDRDELPTSEEQMREEIASRPNICDFLLTSTLIRDLGKSGRIVSEHSLKLRDFRKRRYGNFTESVQNSASAAKFIPLPESFAQPYGDGDGEYKDLPAESLVWSTIAGQKLEGSMVFHCEKTSLGVKEKAI</sequence>
<dbReference type="InterPro" id="IPR035892">
    <property type="entry name" value="C2_domain_sf"/>
</dbReference>
<keyword evidence="6" id="KW-1185">Reference proteome</keyword>
<feature type="region of interest" description="Disordered" evidence="3">
    <location>
        <begin position="1"/>
        <end position="23"/>
    </location>
</feature>
<evidence type="ECO:0000256" key="1">
    <source>
        <dbReference type="ARBA" id="ARBA00022723"/>
    </source>
</evidence>
<evidence type="ECO:0000259" key="4">
    <source>
        <dbReference type="PROSITE" id="PS50004"/>
    </source>
</evidence>
<comment type="caution">
    <text evidence="5">The sequence shown here is derived from an EMBL/GenBank/DDBJ whole genome shotgun (WGS) entry which is preliminary data.</text>
</comment>
<evidence type="ECO:0000256" key="3">
    <source>
        <dbReference type="SAM" id="MobiDB-lite"/>
    </source>
</evidence>
<keyword evidence="2" id="KW-0106">Calcium</keyword>
<dbReference type="SUPFAM" id="SSF49562">
    <property type="entry name" value="C2 domain (Calcium/lipid-binding domain, CaLB)"/>
    <property type="match status" value="2"/>
</dbReference>